<evidence type="ECO:0000256" key="2">
    <source>
        <dbReference type="ARBA" id="ARBA00009046"/>
    </source>
</evidence>
<sequence length="940" mass="105903">MNLQKNVTALWAKKSFENNQQLWLPLITHLTDTSNVINWLYTHWLSEKQRELLLVQQSPNETSEEADADTQKLIKFIGFSHDIGKATAAFQEKQSYIRDDSLDNQLLEKLARSGFSNLEDKLSNPRASPHALAGEAILEKMKVPKSIGAIIGGHHGKPAEFAPKKQISTYTANYYLSDNDPKIQAVWKQTQKDLFDYGLKLSGYQSVAEIPDVNQPQAVILEGLLIMADWLASSEYLDAGKTIPLFPLISLDQSYEDIDSTHRFRNAITNWKRSDEWVPQKVSTDQDPYKARWGFDARPVQKTITDAISKTHDPGMVIVEAPTGLGKTEIALVAAEQLAYIDGEDGVFMGLPTQATTNAMFDRVNDWLEKLAESQDETVSIKLMHGKAQFNRHYQELPSASNVDDPDAPDNKDLGSVTVNSWFSGKKSILTKFTVGTIDHLLLMALKQKHLFLRHLGLSGKVVVIDEVHAYDAYMNQYLYRAITWLGAYHVPIVILSATLPKEKRNALIDAYLEGKYGRKNSKGFDAPTDWRQTEAYPLLSILDGKKLKQVTEFKGKSDQKPFKLQIKKINPDDEELIQDVLAKISDGGIAGIVVNTVKRAQKLAELVPKDVKLMILHSSFTAPGREIQEETLQKAIGKGGKRPPKMIVIGTQVLEQSLDIDFDVLYTDIAPIDLILQRAGRLHRHQIDRPKQLQKPQLFVMGINGPGDYGDANKAVYQTYLLMKTDYFLNDSIAIPDDVSKLVQAVYDQTNDDEISESDMPELNRAKKAFFDYIHKESEKADVFRIDEPQDDETIHNWLGHAQPDIDKDEQRAAAAVRDIKETLEVVLLQHTNQGDFLITDGNPAHRRSIKDVSPRDIAEQLIRIPAAVTPNISDAIDALEKVTSKYYPDWQQDVWLKGALALPLDENLSANLGDWQLRYSPKFGLSYEKEDDHGRETV</sequence>
<dbReference type="Gene3D" id="1.10.3210.30">
    <property type="match status" value="1"/>
</dbReference>
<dbReference type="GO" id="GO:0046872">
    <property type="term" value="F:metal ion binding"/>
    <property type="evidence" value="ECO:0007669"/>
    <property type="project" value="UniProtKB-KW"/>
</dbReference>
<dbReference type="NCBIfam" id="TIGR01587">
    <property type="entry name" value="cas3_core"/>
    <property type="match status" value="1"/>
</dbReference>
<evidence type="ECO:0000256" key="1">
    <source>
        <dbReference type="ARBA" id="ARBA00006847"/>
    </source>
</evidence>
<evidence type="ECO:0000256" key="5">
    <source>
        <dbReference type="ARBA" id="ARBA00022741"/>
    </source>
</evidence>
<dbReference type="PANTHER" id="PTHR47963:SF9">
    <property type="entry name" value="CRISPR-ASSOCIATED ENDONUCLEASE_HELICASE CAS3"/>
    <property type="match status" value="1"/>
</dbReference>
<dbReference type="InterPro" id="IPR011545">
    <property type="entry name" value="DEAD/DEAH_box_helicase_dom"/>
</dbReference>
<dbReference type="RefSeq" id="WP_056980109.1">
    <property type="nucleotide sequence ID" value="NZ_AZFZ01000012.1"/>
</dbReference>
<gene>
    <name evidence="12" type="ORF">FD47_GL000368</name>
</gene>
<dbReference type="NCBIfam" id="TIGR01596">
    <property type="entry name" value="cas3_HD"/>
    <property type="match status" value="1"/>
</dbReference>
<evidence type="ECO:0000256" key="3">
    <source>
        <dbReference type="ARBA" id="ARBA00022722"/>
    </source>
</evidence>
<keyword evidence="8" id="KW-0067">ATP-binding</keyword>
<protein>
    <recommendedName>
        <fullName evidence="14">CRISPR-associated helicase Cas3</fullName>
    </recommendedName>
</protein>
<evidence type="ECO:0000256" key="8">
    <source>
        <dbReference type="ARBA" id="ARBA00022840"/>
    </source>
</evidence>
<evidence type="ECO:0000313" key="13">
    <source>
        <dbReference type="Proteomes" id="UP000051010"/>
    </source>
</evidence>
<evidence type="ECO:0000259" key="10">
    <source>
        <dbReference type="PROSITE" id="PS51192"/>
    </source>
</evidence>
<dbReference type="GO" id="GO:0004518">
    <property type="term" value="F:nuclease activity"/>
    <property type="evidence" value="ECO:0007669"/>
    <property type="project" value="UniProtKB-KW"/>
</dbReference>
<keyword evidence="9" id="KW-0051">Antiviral defense</keyword>
<keyword evidence="7" id="KW-0347">Helicase</keyword>
<dbReference type="AlphaFoldDB" id="A0A0R1YVG7"/>
<dbReference type="InterPro" id="IPR041372">
    <property type="entry name" value="Cas3_C"/>
</dbReference>
<dbReference type="InterPro" id="IPR014001">
    <property type="entry name" value="Helicase_ATP-bd"/>
</dbReference>
<dbReference type="Pfam" id="PF22590">
    <property type="entry name" value="Cas3-like_C_2"/>
    <property type="match status" value="1"/>
</dbReference>
<comment type="similarity">
    <text evidence="1">In the N-terminal section; belongs to the CRISPR-associated nuclease Cas3-HD family.</text>
</comment>
<dbReference type="Pfam" id="PF18395">
    <property type="entry name" value="Cas3_C"/>
    <property type="match status" value="1"/>
</dbReference>
<organism evidence="12 13">
    <name type="scientific">Lentilactobacillus parafarraginis DSM 18390 = JCM 14109</name>
    <dbReference type="NCBI Taxonomy" id="1423786"/>
    <lineage>
        <taxon>Bacteria</taxon>
        <taxon>Bacillati</taxon>
        <taxon>Bacillota</taxon>
        <taxon>Bacilli</taxon>
        <taxon>Lactobacillales</taxon>
        <taxon>Lactobacillaceae</taxon>
        <taxon>Lentilactobacillus</taxon>
    </lineage>
</organism>
<dbReference type="SUPFAM" id="SSF52540">
    <property type="entry name" value="P-loop containing nucleoside triphosphate hydrolases"/>
    <property type="match status" value="1"/>
</dbReference>
<dbReference type="Pfam" id="PF18019">
    <property type="entry name" value="Cas3_HD"/>
    <property type="match status" value="1"/>
</dbReference>
<dbReference type="GO" id="GO:0051607">
    <property type="term" value="P:defense response to virus"/>
    <property type="evidence" value="ECO:0007669"/>
    <property type="project" value="UniProtKB-KW"/>
</dbReference>
<dbReference type="SMART" id="SM00487">
    <property type="entry name" value="DEXDc"/>
    <property type="match status" value="1"/>
</dbReference>
<evidence type="ECO:0000256" key="9">
    <source>
        <dbReference type="ARBA" id="ARBA00023118"/>
    </source>
</evidence>
<dbReference type="GO" id="GO:0016787">
    <property type="term" value="F:hydrolase activity"/>
    <property type="evidence" value="ECO:0007669"/>
    <property type="project" value="UniProtKB-KW"/>
</dbReference>
<dbReference type="PROSITE" id="PS51192">
    <property type="entry name" value="HELICASE_ATP_BIND_1"/>
    <property type="match status" value="1"/>
</dbReference>
<dbReference type="Pfam" id="PF00270">
    <property type="entry name" value="DEAD"/>
    <property type="match status" value="1"/>
</dbReference>
<dbReference type="GO" id="GO:0003724">
    <property type="term" value="F:RNA helicase activity"/>
    <property type="evidence" value="ECO:0007669"/>
    <property type="project" value="TreeGrafter"/>
</dbReference>
<feature type="domain" description="Helicase ATP-binding" evidence="10">
    <location>
        <begin position="308"/>
        <end position="518"/>
    </location>
</feature>
<evidence type="ECO:0000256" key="6">
    <source>
        <dbReference type="ARBA" id="ARBA00022801"/>
    </source>
</evidence>
<comment type="similarity">
    <text evidence="2">In the central section; belongs to the CRISPR-associated helicase Cas3 family.</text>
</comment>
<dbReference type="PROSITE" id="PS51643">
    <property type="entry name" value="HD_CAS3"/>
    <property type="match status" value="1"/>
</dbReference>
<dbReference type="InterPro" id="IPR006483">
    <property type="entry name" value="CRISPR-assoc_Cas3_HD"/>
</dbReference>
<name>A0A0R1YVG7_9LACO</name>
<keyword evidence="6" id="KW-0378">Hydrolase</keyword>
<keyword evidence="4" id="KW-0479">Metal-binding</keyword>
<reference evidence="12 13" key="1">
    <citation type="journal article" date="2015" name="Genome Announc.">
        <title>Expanding the biotechnology potential of lactobacilli through comparative genomics of 213 strains and associated genera.</title>
        <authorList>
            <person name="Sun Z."/>
            <person name="Harris H.M."/>
            <person name="McCann A."/>
            <person name="Guo C."/>
            <person name="Argimon S."/>
            <person name="Zhang W."/>
            <person name="Yang X."/>
            <person name="Jeffery I.B."/>
            <person name="Cooney J.C."/>
            <person name="Kagawa T.F."/>
            <person name="Liu W."/>
            <person name="Song Y."/>
            <person name="Salvetti E."/>
            <person name="Wrobel A."/>
            <person name="Rasinkangas P."/>
            <person name="Parkhill J."/>
            <person name="Rea M.C."/>
            <person name="O'Sullivan O."/>
            <person name="Ritari J."/>
            <person name="Douillard F.P."/>
            <person name="Paul Ross R."/>
            <person name="Yang R."/>
            <person name="Briner A.E."/>
            <person name="Felis G.E."/>
            <person name="de Vos W.M."/>
            <person name="Barrangou R."/>
            <person name="Klaenhammer T.R."/>
            <person name="Caufield P.W."/>
            <person name="Cui Y."/>
            <person name="Zhang H."/>
            <person name="O'Toole P.W."/>
        </authorList>
    </citation>
    <scope>NUCLEOTIDE SEQUENCE [LARGE SCALE GENOMIC DNA]</scope>
    <source>
        <strain evidence="12 13">DSM 18390</strain>
    </source>
</reference>
<evidence type="ECO:0000313" key="12">
    <source>
        <dbReference type="EMBL" id="KRM44564.1"/>
    </source>
</evidence>
<evidence type="ECO:0000259" key="11">
    <source>
        <dbReference type="PROSITE" id="PS51643"/>
    </source>
</evidence>
<dbReference type="PANTHER" id="PTHR47963">
    <property type="entry name" value="DEAD-BOX ATP-DEPENDENT RNA HELICASE 47, MITOCHONDRIAL"/>
    <property type="match status" value="1"/>
</dbReference>
<dbReference type="InterPro" id="IPR050547">
    <property type="entry name" value="DEAD_box_RNA_helicases"/>
</dbReference>
<evidence type="ECO:0000256" key="7">
    <source>
        <dbReference type="ARBA" id="ARBA00022806"/>
    </source>
</evidence>
<comment type="caution">
    <text evidence="12">The sequence shown here is derived from an EMBL/GenBank/DDBJ whole genome shotgun (WGS) entry which is preliminary data.</text>
</comment>
<dbReference type="GO" id="GO:0003723">
    <property type="term" value="F:RNA binding"/>
    <property type="evidence" value="ECO:0007669"/>
    <property type="project" value="TreeGrafter"/>
</dbReference>
<proteinExistence type="inferred from homology"/>
<accession>A0A0R1YVG7</accession>
<dbReference type="InterPro" id="IPR054712">
    <property type="entry name" value="Cas3-like_dom"/>
</dbReference>
<dbReference type="Proteomes" id="UP000051010">
    <property type="component" value="Unassembled WGS sequence"/>
</dbReference>
<keyword evidence="5" id="KW-0547">Nucleotide-binding</keyword>
<keyword evidence="3" id="KW-0540">Nuclease</keyword>
<dbReference type="PATRIC" id="fig|1423786.4.peg.382"/>
<dbReference type="InterPro" id="IPR027417">
    <property type="entry name" value="P-loop_NTPase"/>
</dbReference>
<dbReference type="EMBL" id="AZFZ01000012">
    <property type="protein sequence ID" value="KRM44564.1"/>
    <property type="molecule type" value="Genomic_DNA"/>
</dbReference>
<feature type="domain" description="HD Cas3-type" evidence="11">
    <location>
        <begin position="19"/>
        <end position="231"/>
    </location>
</feature>
<dbReference type="InterPro" id="IPR001650">
    <property type="entry name" value="Helicase_C-like"/>
</dbReference>
<dbReference type="Gene3D" id="3.40.50.300">
    <property type="entry name" value="P-loop containing nucleotide triphosphate hydrolases"/>
    <property type="match status" value="2"/>
</dbReference>
<evidence type="ECO:0000256" key="4">
    <source>
        <dbReference type="ARBA" id="ARBA00022723"/>
    </source>
</evidence>
<dbReference type="InterPro" id="IPR038257">
    <property type="entry name" value="CRISPR-assoc_Cas3_HD_sf"/>
</dbReference>
<evidence type="ECO:0008006" key="14">
    <source>
        <dbReference type="Google" id="ProtNLM"/>
    </source>
</evidence>
<dbReference type="CDD" id="cd09641">
    <property type="entry name" value="Cas3''_I"/>
    <property type="match status" value="1"/>
</dbReference>
<dbReference type="InterPro" id="IPR006474">
    <property type="entry name" value="Helicase_Cas3_CRISPR-ass_core"/>
</dbReference>
<dbReference type="SMART" id="SM00490">
    <property type="entry name" value="HELICc"/>
    <property type="match status" value="1"/>
</dbReference>
<dbReference type="GO" id="GO:0005524">
    <property type="term" value="F:ATP binding"/>
    <property type="evidence" value="ECO:0007669"/>
    <property type="project" value="UniProtKB-KW"/>
</dbReference>